<dbReference type="Proteomes" id="UP000238392">
    <property type="component" value="Unassembled WGS sequence"/>
</dbReference>
<dbReference type="GO" id="GO:0008967">
    <property type="term" value="F:phosphoglycolate phosphatase activity"/>
    <property type="evidence" value="ECO:0007669"/>
    <property type="project" value="TreeGrafter"/>
</dbReference>
<dbReference type="SUPFAM" id="SSF56784">
    <property type="entry name" value="HAD-like"/>
    <property type="match status" value="1"/>
</dbReference>
<dbReference type="NCBIfam" id="TIGR01549">
    <property type="entry name" value="HAD-SF-IA-v1"/>
    <property type="match status" value="1"/>
</dbReference>
<dbReference type="SFLD" id="SFLDG01135">
    <property type="entry name" value="C1.5.6:_HAD__Beta-PGM__Phospha"/>
    <property type="match status" value="1"/>
</dbReference>
<comment type="caution">
    <text evidence="1">The sequence shown here is derived from an EMBL/GenBank/DDBJ whole genome shotgun (WGS) entry which is preliminary data.</text>
</comment>
<sequence>MSDTLRLIIFDVDGTLVDSQADILASMQAGFAAVGQVAPQRAQVLSIVGMSLDNAVAELAPDLDQVTRDHIVATYKDTYAQLRASKGTASSPFYSGVRETLEQLFSVPHYLLGVATGKSRRGLTSLLDSHGLTGRFVTEQVADFHPSKPHPAMLHEAMRETGIDPQNTVMIGDTSFDMEMAKAAGVHPVGVSWGYHPVQRLNAPRVIDRMQDLPALLTDIWS</sequence>
<dbReference type="RefSeq" id="WP_106262739.1">
    <property type="nucleotide sequence ID" value="NZ_PVTQ01000002.1"/>
</dbReference>
<dbReference type="GO" id="GO:0006281">
    <property type="term" value="P:DNA repair"/>
    <property type="evidence" value="ECO:0007669"/>
    <property type="project" value="TreeGrafter"/>
</dbReference>
<gene>
    <name evidence="1" type="ORF">CLV74_102122</name>
</gene>
<dbReference type="GO" id="GO:0005829">
    <property type="term" value="C:cytosol"/>
    <property type="evidence" value="ECO:0007669"/>
    <property type="project" value="TreeGrafter"/>
</dbReference>
<dbReference type="InterPro" id="IPR050155">
    <property type="entry name" value="HAD-like_hydrolase_sf"/>
</dbReference>
<proteinExistence type="predicted"/>
<dbReference type="SFLD" id="SFLDS00003">
    <property type="entry name" value="Haloacid_Dehalogenase"/>
    <property type="match status" value="1"/>
</dbReference>
<dbReference type="PANTHER" id="PTHR43434:SF24">
    <property type="entry name" value="HYDROLASE-RELATED"/>
    <property type="match status" value="1"/>
</dbReference>
<dbReference type="NCBIfam" id="TIGR01509">
    <property type="entry name" value="HAD-SF-IA-v3"/>
    <property type="match status" value="1"/>
</dbReference>
<dbReference type="OrthoDB" id="9793014at2"/>
<organism evidence="1 2">
    <name type="scientific">Donghicola tyrosinivorans</name>
    <dbReference type="NCBI Taxonomy" id="1652492"/>
    <lineage>
        <taxon>Bacteria</taxon>
        <taxon>Pseudomonadati</taxon>
        <taxon>Pseudomonadota</taxon>
        <taxon>Alphaproteobacteria</taxon>
        <taxon>Rhodobacterales</taxon>
        <taxon>Roseobacteraceae</taxon>
        <taxon>Donghicola</taxon>
    </lineage>
</organism>
<dbReference type="InterPro" id="IPR023214">
    <property type="entry name" value="HAD_sf"/>
</dbReference>
<dbReference type="InterPro" id="IPR041492">
    <property type="entry name" value="HAD_2"/>
</dbReference>
<dbReference type="SFLD" id="SFLDG01129">
    <property type="entry name" value="C1.5:_HAD__Beta-PGM__Phosphata"/>
    <property type="match status" value="1"/>
</dbReference>
<dbReference type="Gene3D" id="1.10.150.240">
    <property type="entry name" value="Putative phosphatase, domain 2"/>
    <property type="match status" value="1"/>
</dbReference>
<dbReference type="InterPro" id="IPR036412">
    <property type="entry name" value="HAD-like_sf"/>
</dbReference>
<evidence type="ECO:0000313" key="2">
    <source>
        <dbReference type="Proteomes" id="UP000238392"/>
    </source>
</evidence>
<name>A0A2T0WZT6_9RHOB</name>
<dbReference type="InterPro" id="IPR023198">
    <property type="entry name" value="PGP-like_dom2"/>
</dbReference>
<protein>
    <submittedName>
        <fullName evidence="1">Phosphoglycolate phosphatase</fullName>
    </submittedName>
</protein>
<reference evidence="1 2" key="1">
    <citation type="submission" date="2018-03" db="EMBL/GenBank/DDBJ databases">
        <title>Genomic Encyclopedia of Archaeal and Bacterial Type Strains, Phase II (KMG-II): from individual species to whole genera.</title>
        <authorList>
            <person name="Goeker M."/>
        </authorList>
    </citation>
    <scope>NUCLEOTIDE SEQUENCE [LARGE SCALE GENOMIC DNA]</scope>
    <source>
        <strain evidence="1 2">DSM 100212</strain>
    </source>
</reference>
<evidence type="ECO:0000313" key="1">
    <source>
        <dbReference type="EMBL" id="PRY92208.1"/>
    </source>
</evidence>
<dbReference type="EMBL" id="PVTQ01000002">
    <property type="protein sequence ID" value="PRY92208.1"/>
    <property type="molecule type" value="Genomic_DNA"/>
</dbReference>
<keyword evidence="2" id="KW-1185">Reference proteome</keyword>
<dbReference type="Pfam" id="PF13419">
    <property type="entry name" value="HAD_2"/>
    <property type="match status" value="1"/>
</dbReference>
<dbReference type="PANTHER" id="PTHR43434">
    <property type="entry name" value="PHOSPHOGLYCOLATE PHOSPHATASE"/>
    <property type="match status" value="1"/>
</dbReference>
<dbReference type="InterPro" id="IPR006439">
    <property type="entry name" value="HAD-SF_hydro_IA"/>
</dbReference>
<dbReference type="Gene3D" id="3.40.50.1000">
    <property type="entry name" value="HAD superfamily/HAD-like"/>
    <property type="match status" value="1"/>
</dbReference>
<dbReference type="AlphaFoldDB" id="A0A2T0WZT6"/>
<accession>A0A2T0WZT6</accession>